<sequence length="141" mass="14966">MCAFGLAASLMVLPAIAEPLTVEANKTVPLKLKGSAASVVLGNRNIADVAVHDEHMIFITGKSFGTTNLMVFDRAGNQLVNTEVVVTVNSSNLVTVNRSGANYTYDCAPACRSVVSPGDDPQYFNGLMQQQRGMQSLTDAD</sequence>
<dbReference type="EMBL" id="ARYJ01000001">
    <property type="protein sequence ID" value="KCZ91276.1"/>
    <property type="molecule type" value="Genomic_DNA"/>
</dbReference>
<evidence type="ECO:0000259" key="2">
    <source>
        <dbReference type="Pfam" id="PF13629"/>
    </source>
</evidence>
<dbReference type="STRING" id="1280952.HJA_02020"/>
<comment type="caution">
    <text evidence="3">The sequence shown here is derived from an EMBL/GenBank/DDBJ whole genome shotgun (WGS) entry which is preliminary data.</text>
</comment>
<dbReference type="Proteomes" id="UP000024816">
    <property type="component" value="Unassembled WGS sequence"/>
</dbReference>
<evidence type="ECO:0000313" key="3">
    <source>
        <dbReference type="EMBL" id="KCZ91276.1"/>
    </source>
</evidence>
<proteinExistence type="predicted"/>
<reference evidence="3 4" key="1">
    <citation type="journal article" date="2014" name="Antonie Van Leeuwenhoek">
        <title>Hyphomonas beringensis sp. nov. and Hyphomonas chukchiensis sp. nov., isolated from surface seawater of the Bering Sea and Chukchi Sea.</title>
        <authorList>
            <person name="Li C."/>
            <person name="Lai Q."/>
            <person name="Li G."/>
            <person name="Dong C."/>
            <person name="Wang J."/>
            <person name="Liao Y."/>
            <person name="Shao Z."/>
        </authorList>
    </citation>
    <scope>NUCLEOTIDE SEQUENCE [LARGE SCALE GENOMIC DNA]</scope>
    <source>
        <strain evidence="3 4">VP2</strain>
    </source>
</reference>
<dbReference type="Pfam" id="PF13629">
    <property type="entry name" value="T2SS-T3SS_pil_N"/>
    <property type="match status" value="1"/>
</dbReference>
<dbReference type="eggNOG" id="COG4964">
    <property type="taxonomic scope" value="Bacteria"/>
</dbReference>
<name>A0A059FL63_9PROT</name>
<protein>
    <recommendedName>
        <fullName evidence="2">Pilus formation protein N-terminal domain-containing protein</fullName>
    </recommendedName>
</protein>
<dbReference type="InterPro" id="IPR032789">
    <property type="entry name" value="T2SS-T3SS_pil_N"/>
</dbReference>
<feature type="chain" id="PRO_5001578194" description="Pilus formation protein N-terminal domain-containing protein" evidence="1">
    <location>
        <begin position="18"/>
        <end position="141"/>
    </location>
</feature>
<keyword evidence="4" id="KW-1185">Reference proteome</keyword>
<organism evidence="3 4">
    <name type="scientific">Hyphomonas jannaschiana VP2</name>
    <dbReference type="NCBI Taxonomy" id="1280952"/>
    <lineage>
        <taxon>Bacteria</taxon>
        <taxon>Pseudomonadati</taxon>
        <taxon>Pseudomonadota</taxon>
        <taxon>Alphaproteobacteria</taxon>
        <taxon>Hyphomonadales</taxon>
        <taxon>Hyphomonadaceae</taxon>
        <taxon>Hyphomonas</taxon>
    </lineage>
</organism>
<evidence type="ECO:0000313" key="4">
    <source>
        <dbReference type="Proteomes" id="UP000024816"/>
    </source>
</evidence>
<gene>
    <name evidence="3" type="ORF">HJA_02020</name>
</gene>
<keyword evidence="1" id="KW-0732">Signal</keyword>
<feature type="signal peptide" evidence="1">
    <location>
        <begin position="1"/>
        <end position="17"/>
    </location>
</feature>
<dbReference type="AlphaFoldDB" id="A0A059FL63"/>
<feature type="domain" description="Pilus formation protein N-terminal" evidence="2">
    <location>
        <begin position="18"/>
        <end position="87"/>
    </location>
</feature>
<dbReference type="PATRIC" id="fig|1280952.3.peg.410"/>
<accession>A0A059FL63</accession>
<evidence type="ECO:0000256" key="1">
    <source>
        <dbReference type="SAM" id="SignalP"/>
    </source>
</evidence>